<evidence type="ECO:0000256" key="2">
    <source>
        <dbReference type="ARBA" id="ARBA00006555"/>
    </source>
</evidence>
<dbReference type="PRINTS" id="PR01374">
    <property type="entry name" value="TONBPROTEIN"/>
</dbReference>
<comment type="subcellular location">
    <subcellularLocation>
        <location evidence="1">Cell inner membrane</location>
        <topology evidence="1">Single-pass membrane protein</topology>
        <orientation evidence="1">Periplasmic side</orientation>
    </subcellularLocation>
</comment>
<evidence type="ECO:0000256" key="8">
    <source>
        <dbReference type="ARBA" id="ARBA00022989"/>
    </source>
</evidence>
<feature type="domain" description="TonB C-terminal" evidence="12">
    <location>
        <begin position="292"/>
        <end position="381"/>
    </location>
</feature>
<feature type="transmembrane region" description="Helical" evidence="11">
    <location>
        <begin position="93"/>
        <end position="113"/>
    </location>
</feature>
<proteinExistence type="inferred from homology"/>
<evidence type="ECO:0000313" key="14">
    <source>
        <dbReference type="Proteomes" id="UP000514509"/>
    </source>
</evidence>
<organism evidence="13 14">
    <name type="scientific">Adhaeribacter radiodurans</name>
    <dbReference type="NCBI Taxonomy" id="2745197"/>
    <lineage>
        <taxon>Bacteria</taxon>
        <taxon>Pseudomonadati</taxon>
        <taxon>Bacteroidota</taxon>
        <taxon>Cytophagia</taxon>
        <taxon>Cytophagales</taxon>
        <taxon>Hymenobacteraceae</taxon>
        <taxon>Adhaeribacter</taxon>
    </lineage>
</organism>
<dbReference type="SUPFAM" id="SSF74653">
    <property type="entry name" value="TolA/TonB C-terminal domain"/>
    <property type="match status" value="1"/>
</dbReference>
<accession>A0A7L7LDB0</accession>
<dbReference type="RefSeq" id="WP_182413278.1">
    <property type="nucleotide sequence ID" value="NZ_CP055153.1"/>
</dbReference>
<dbReference type="EMBL" id="CP055153">
    <property type="protein sequence ID" value="QMU30836.1"/>
    <property type="molecule type" value="Genomic_DNA"/>
</dbReference>
<dbReference type="GO" id="GO:0030288">
    <property type="term" value="C:outer membrane-bounded periplasmic space"/>
    <property type="evidence" value="ECO:0007669"/>
    <property type="project" value="InterPro"/>
</dbReference>
<dbReference type="InterPro" id="IPR003538">
    <property type="entry name" value="TonB"/>
</dbReference>
<dbReference type="InterPro" id="IPR037682">
    <property type="entry name" value="TonB_C"/>
</dbReference>
<dbReference type="KEGG" id="add:HUW48_23630"/>
<dbReference type="PANTHER" id="PTHR33446">
    <property type="entry name" value="PROTEIN TONB-RELATED"/>
    <property type="match status" value="1"/>
</dbReference>
<dbReference type="GO" id="GO:0031992">
    <property type="term" value="F:energy transducer activity"/>
    <property type="evidence" value="ECO:0007669"/>
    <property type="project" value="InterPro"/>
</dbReference>
<keyword evidence="7" id="KW-0653">Protein transport</keyword>
<evidence type="ECO:0000256" key="6">
    <source>
        <dbReference type="ARBA" id="ARBA00022692"/>
    </source>
</evidence>
<dbReference type="Proteomes" id="UP000514509">
    <property type="component" value="Chromosome"/>
</dbReference>
<dbReference type="GO" id="GO:0098797">
    <property type="term" value="C:plasma membrane protein complex"/>
    <property type="evidence" value="ECO:0007669"/>
    <property type="project" value="TreeGrafter"/>
</dbReference>
<gene>
    <name evidence="13" type="ORF">HUW48_23630</name>
</gene>
<comment type="similarity">
    <text evidence="2">Belongs to the TonB family.</text>
</comment>
<keyword evidence="3" id="KW-0813">Transport</keyword>
<keyword evidence="8 11" id="KW-1133">Transmembrane helix</keyword>
<keyword evidence="14" id="KW-1185">Reference proteome</keyword>
<keyword evidence="6 11" id="KW-0812">Transmembrane</keyword>
<dbReference type="PROSITE" id="PS52015">
    <property type="entry name" value="TONB_CTD"/>
    <property type="match status" value="1"/>
</dbReference>
<evidence type="ECO:0000256" key="7">
    <source>
        <dbReference type="ARBA" id="ARBA00022927"/>
    </source>
</evidence>
<dbReference type="InterPro" id="IPR051045">
    <property type="entry name" value="TonB-dependent_transducer"/>
</dbReference>
<protein>
    <submittedName>
        <fullName evidence="13">TonB family protein</fullName>
    </submittedName>
</protein>
<dbReference type="Gene3D" id="3.30.1150.10">
    <property type="match status" value="1"/>
</dbReference>
<evidence type="ECO:0000256" key="4">
    <source>
        <dbReference type="ARBA" id="ARBA00022475"/>
    </source>
</evidence>
<dbReference type="GO" id="GO:0015891">
    <property type="term" value="P:siderophore transport"/>
    <property type="evidence" value="ECO:0007669"/>
    <property type="project" value="InterPro"/>
</dbReference>
<keyword evidence="9 11" id="KW-0472">Membrane</keyword>
<dbReference type="AlphaFoldDB" id="A0A7L7LDB0"/>
<keyword evidence="4" id="KW-1003">Cell membrane</keyword>
<evidence type="ECO:0000259" key="12">
    <source>
        <dbReference type="PROSITE" id="PS52015"/>
    </source>
</evidence>
<evidence type="ECO:0000256" key="5">
    <source>
        <dbReference type="ARBA" id="ARBA00022519"/>
    </source>
</evidence>
<sequence>MTQPDTLKWLLPDDGHFSLEQLRLYQEENLSALARHQVEKHLLDCDLCTDVLAGIAVSNRGQTQNAVNQLSQQIKSKVQSEPRLKARSFYGPALRIAAGFLILLVSFGVFRYLQRPTLTATPESSVAQQTQTKLKAEEPQVALSAPPDPIIKPTEPEPIAPVKSKVSSPTRKATVAKSIKKEKSEIALHSSAPAETLFPIDTAIVLDAMINKTADASEMASDVPLPTTIAKNSLTAKRALTGAALTGKSINSISLQSATTFTNQEQLPEAATIHYSAVKEITNGLTRTKPQMGMPAFNQYIQENLRYPAEAKRQNQEGIVEVSFTVTTEGKLTNFKILKSLHPACDAEAIRVIQEGPGWQPTQLQGQPQAENVRVTVQFKL</sequence>
<evidence type="ECO:0000256" key="11">
    <source>
        <dbReference type="SAM" id="Phobius"/>
    </source>
</evidence>
<feature type="region of interest" description="Disordered" evidence="10">
    <location>
        <begin position="135"/>
        <end position="167"/>
    </location>
</feature>
<dbReference type="NCBIfam" id="TIGR01352">
    <property type="entry name" value="tonB_Cterm"/>
    <property type="match status" value="1"/>
</dbReference>
<evidence type="ECO:0000256" key="3">
    <source>
        <dbReference type="ARBA" id="ARBA00022448"/>
    </source>
</evidence>
<dbReference type="InterPro" id="IPR006260">
    <property type="entry name" value="TonB/TolA_C"/>
</dbReference>
<evidence type="ECO:0000256" key="9">
    <source>
        <dbReference type="ARBA" id="ARBA00023136"/>
    </source>
</evidence>
<evidence type="ECO:0000256" key="10">
    <source>
        <dbReference type="SAM" id="MobiDB-lite"/>
    </source>
</evidence>
<dbReference type="GO" id="GO:0055085">
    <property type="term" value="P:transmembrane transport"/>
    <property type="evidence" value="ECO:0007669"/>
    <property type="project" value="InterPro"/>
</dbReference>
<evidence type="ECO:0000313" key="13">
    <source>
        <dbReference type="EMBL" id="QMU30836.1"/>
    </source>
</evidence>
<evidence type="ECO:0000256" key="1">
    <source>
        <dbReference type="ARBA" id="ARBA00004383"/>
    </source>
</evidence>
<dbReference type="Pfam" id="PF03544">
    <property type="entry name" value="TonB_C"/>
    <property type="match status" value="1"/>
</dbReference>
<dbReference type="GO" id="GO:0015031">
    <property type="term" value="P:protein transport"/>
    <property type="evidence" value="ECO:0007669"/>
    <property type="project" value="UniProtKB-KW"/>
</dbReference>
<reference evidence="13 14" key="1">
    <citation type="submission" date="2020-08" db="EMBL/GenBank/DDBJ databases">
        <title>Adhaeribacter dokdonensis sp. nov., isolated from the rhizosphere of Elymus tsukushiensis, a plant native to the Dokdo Islands, Republic of Korea.</title>
        <authorList>
            <person name="Ghim S.Y."/>
        </authorList>
    </citation>
    <scope>NUCLEOTIDE SEQUENCE [LARGE SCALE GENOMIC DNA]</scope>
    <source>
        <strain evidence="13 14">KUDC8001</strain>
    </source>
</reference>
<keyword evidence="5" id="KW-0997">Cell inner membrane</keyword>
<name>A0A7L7LDB0_9BACT</name>
<dbReference type="PANTHER" id="PTHR33446:SF2">
    <property type="entry name" value="PROTEIN TONB"/>
    <property type="match status" value="1"/>
</dbReference>